<name>A0A1W1WVG0_9BACT</name>
<dbReference type="SUPFAM" id="SSF117396">
    <property type="entry name" value="TM1631-like"/>
    <property type="match status" value="1"/>
</dbReference>
<evidence type="ECO:0000313" key="1">
    <source>
        <dbReference type="EMBL" id="SMC10020.1"/>
    </source>
</evidence>
<dbReference type="EMBL" id="FWWZ01000001">
    <property type="protein sequence ID" value="SMC10020.1"/>
    <property type="molecule type" value="Genomic_DNA"/>
</dbReference>
<accession>A0A1W1WVG0</accession>
<reference evidence="2" key="1">
    <citation type="submission" date="2017-04" db="EMBL/GenBank/DDBJ databases">
        <authorList>
            <person name="Varghese N."/>
            <person name="Submissions S."/>
        </authorList>
    </citation>
    <scope>NUCLEOTIDE SEQUENCE [LARGE SCALE GENOMIC DNA]</scope>
    <source>
        <strain evidence="2">DSM 16512</strain>
    </source>
</reference>
<dbReference type="STRING" id="1069081.SAMN05660197_1851"/>
<dbReference type="PANTHER" id="PTHR30348">
    <property type="entry name" value="UNCHARACTERIZED PROTEIN YECE"/>
    <property type="match status" value="1"/>
</dbReference>
<dbReference type="OrthoDB" id="9780310at2"/>
<organism evidence="1 2">
    <name type="scientific">Nitratiruptor tergarcus DSM 16512</name>
    <dbReference type="NCBI Taxonomy" id="1069081"/>
    <lineage>
        <taxon>Bacteria</taxon>
        <taxon>Pseudomonadati</taxon>
        <taxon>Campylobacterota</taxon>
        <taxon>Epsilonproteobacteria</taxon>
        <taxon>Nautiliales</taxon>
        <taxon>Nitratiruptoraceae</taxon>
        <taxon>Nitratiruptor</taxon>
    </lineage>
</organism>
<gene>
    <name evidence="1" type="ORF">SAMN05660197_1851</name>
</gene>
<dbReference type="AlphaFoldDB" id="A0A1W1WVG0"/>
<sequence>MSAKAYIGTSGFYYEHWRGIFYPQDLPKKEYLRYYMEHFNTVEMNATFYHLLKAKTIEHWLQEAKEGFFYSLKAYRGITHYKKLKDAKDEIYRFLHLIKPLKPHLGVILFQLPPSLHKDLDLLASFLHILPPSYRYAIEFRHNSWYEEDIYELLRRYDVAFCIHDFGKKSTPMQKTADFVYIRFHGTNGRYVGSYDDETLLEWANRIEGFLQTNSDVFAYFNNDFGGDAVKDAKRLLSFLHAK</sequence>
<proteinExistence type="predicted"/>
<protein>
    <submittedName>
        <fullName evidence="1">Uncharacterized conserved protein YecE, DUF72 family</fullName>
    </submittedName>
</protein>
<keyword evidence="2" id="KW-1185">Reference proteome</keyword>
<dbReference type="InterPro" id="IPR036520">
    <property type="entry name" value="UPF0759_sf"/>
</dbReference>
<dbReference type="PANTHER" id="PTHR30348:SF4">
    <property type="entry name" value="DUF72 DOMAIN-CONTAINING PROTEIN"/>
    <property type="match status" value="1"/>
</dbReference>
<dbReference type="InterPro" id="IPR002763">
    <property type="entry name" value="DUF72"/>
</dbReference>
<dbReference type="Pfam" id="PF01904">
    <property type="entry name" value="DUF72"/>
    <property type="match status" value="1"/>
</dbReference>
<evidence type="ECO:0000313" key="2">
    <source>
        <dbReference type="Proteomes" id="UP000192602"/>
    </source>
</evidence>
<dbReference type="RefSeq" id="WP_084276393.1">
    <property type="nucleotide sequence ID" value="NZ_AP026671.1"/>
</dbReference>
<dbReference type="Proteomes" id="UP000192602">
    <property type="component" value="Unassembled WGS sequence"/>
</dbReference>
<dbReference type="Gene3D" id="3.20.20.410">
    <property type="entry name" value="Protein of unknown function UPF0759"/>
    <property type="match status" value="1"/>
</dbReference>